<dbReference type="Gene3D" id="3.30.565.10">
    <property type="entry name" value="Histidine kinase-like ATPase, C-terminal domain"/>
    <property type="match status" value="1"/>
</dbReference>
<dbReference type="InterPro" id="IPR050640">
    <property type="entry name" value="Bact_2-comp_sensor_kinase"/>
</dbReference>
<dbReference type="Pfam" id="PF06580">
    <property type="entry name" value="His_kinase"/>
    <property type="match status" value="1"/>
</dbReference>
<feature type="domain" description="Signal transduction histidine kinase internal region" evidence="3">
    <location>
        <begin position="185"/>
        <end position="265"/>
    </location>
</feature>
<dbReference type="SUPFAM" id="SSF55874">
    <property type="entry name" value="ATPase domain of HSP90 chaperone/DNA topoisomerase II/histidine kinase"/>
    <property type="match status" value="1"/>
</dbReference>
<sequence>MDNAHPESVRSVNVDRQIGMISIVGFWAFYFTVITIRAAVFGWEGQLGMLAYRVVVTLFAIFLTYLLFLFLERFADRPLRWRIPIAFASALPVAAAIAAFNALIFEVADPMNLFSGEEWEVERQQMQQMLEMDPYAQYRIFVEQVMSRYFVVIAWSLLYMALGYAQIVRRAERRAAIFAQEAQTAQLRALRYQVNPHFLFNTLNVLSSLVMRDRRDEAEQMILNLSTFYRTSLTAEPADDVSLEEEIRLQQLYLDIEAVRFPERLKVEIEVPKELNGCCVPALILQPIVENALKYGVSRVRRPVTIAIRAKEAEGKLIITIADDGDPMPADGPHGTGVGLGNVRDRLEARYGEDSSATWGPRPEGGFAVRLEMPINRESC</sequence>
<keyword evidence="4" id="KW-0808">Transferase</keyword>
<gene>
    <name evidence="4" type="ORF">H6P80_02625</name>
</gene>
<feature type="transmembrane region" description="Helical" evidence="1">
    <location>
        <begin position="49"/>
        <end position="71"/>
    </location>
</feature>
<dbReference type="InterPro" id="IPR003594">
    <property type="entry name" value="HATPase_dom"/>
</dbReference>
<dbReference type="InterPro" id="IPR010559">
    <property type="entry name" value="Sig_transdc_His_kin_internal"/>
</dbReference>
<organism evidence="4 5">
    <name type="scientific">Parasphingopyxis marina</name>
    <dbReference type="NCBI Taxonomy" id="2761622"/>
    <lineage>
        <taxon>Bacteria</taxon>
        <taxon>Pseudomonadati</taxon>
        <taxon>Pseudomonadota</taxon>
        <taxon>Alphaproteobacteria</taxon>
        <taxon>Sphingomonadales</taxon>
        <taxon>Sphingomonadaceae</taxon>
        <taxon>Parasphingopyxis</taxon>
    </lineage>
</organism>
<accession>A0A842HW60</accession>
<dbReference type="RefSeq" id="WP_185799786.1">
    <property type="nucleotide sequence ID" value="NZ_JACJVJ010000001.1"/>
</dbReference>
<evidence type="ECO:0000313" key="5">
    <source>
        <dbReference type="Proteomes" id="UP000564378"/>
    </source>
</evidence>
<dbReference type="Pfam" id="PF02518">
    <property type="entry name" value="HATPase_c"/>
    <property type="match status" value="1"/>
</dbReference>
<dbReference type="Proteomes" id="UP000564378">
    <property type="component" value="Unassembled WGS sequence"/>
</dbReference>
<comment type="caution">
    <text evidence="4">The sequence shown here is derived from an EMBL/GenBank/DDBJ whole genome shotgun (WGS) entry which is preliminary data.</text>
</comment>
<feature type="domain" description="Histidine kinase/HSP90-like ATPase" evidence="2">
    <location>
        <begin position="284"/>
        <end position="375"/>
    </location>
</feature>
<feature type="transmembrane region" description="Helical" evidence="1">
    <location>
        <begin position="149"/>
        <end position="168"/>
    </location>
</feature>
<dbReference type="InterPro" id="IPR036890">
    <property type="entry name" value="HATPase_C_sf"/>
</dbReference>
<evidence type="ECO:0000256" key="1">
    <source>
        <dbReference type="SAM" id="Phobius"/>
    </source>
</evidence>
<protein>
    <submittedName>
        <fullName evidence="4">Histidine kinase</fullName>
    </submittedName>
</protein>
<keyword evidence="1" id="KW-0472">Membrane</keyword>
<dbReference type="EMBL" id="JACJVJ010000001">
    <property type="protein sequence ID" value="MBC2776509.1"/>
    <property type="molecule type" value="Genomic_DNA"/>
</dbReference>
<proteinExistence type="predicted"/>
<keyword evidence="1" id="KW-1133">Transmembrane helix</keyword>
<dbReference type="PANTHER" id="PTHR34220:SF7">
    <property type="entry name" value="SENSOR HISTIDINE KINASE YPDA"/>
    <property type="match status" value="1"/>
</dbReference>
<reference evidence="4 5" key="1">
    <citation type="submission" date="2020-08" db="EMBL/GenBank/DDBJ databases">
        <title>Draft genome sequence of Parasphingopyxis sp. GrpM-11.</title>
        <authorList>
            <person name="Oh J."/>
            <person name="Roh D.-H."/>
        </authorList>
    </citation>
    <scope>NUCLEOTIDE SEQUENCE [LARGE SCALE GENOMIC DNA]</scope>
    <source>
        <strain evidence="4 5">GrpM-11</strain>
    </source>
</reference>
<name>A0A842HW60_9SPHN</name>
<dbReference type="AlphaFoldDB" id="A0A842HW60"/>
<feature type="transmembrane region" description="Helical" evidence="1">
    <location>
        <begin position="83"/>
        <end position="105"/>
    </location>
</feature>
<dbReference type="GO" id="GO:0000155">
    <property type="term" value="F:phosphorelay sensor kinase activity"/>
    <property type="evidence" value="ECO:0007669"/>
    <property type="project" value="InterPro"/>
</dbReference>
<keyword evidence="5" id="KW-1185">Reference proteome</keyword>
<evidence type="ECO:0000259" key="2">
    <source>
        <dbReference type="Pfam" id="PF02518"/>
    </source>
</evidence>
<evidence type="ECO:0000259" key="3">
    <source>
        <dbReference type="Pfam" id="PF06580"/>
    </source>
</evidence>
<keyword evidence="1" id="KW-0812">Transmembrane</keyword>
<keyword evidence="4" id="KW-0418">Kinase</keyword>
<feature type="transmembrane region" description="Helical" evidence="1">
    <location>
        <begin position="21"/>
        <end position="43"/>
    </location>
</feature>
<evidence type="ECO:0000313" key="4">
    <source>
        <dbReference type="EMBL" id="MBC2776509.1"/>
    </source>
</evidence>
<dbReference type="PANTHER" id="PTHR34220">
    <property type="entry name" value="SENSOR HISTIDINE KINASE YPDA"/>
    <property type="match status" value="1"/>
</dbReference>
<dbReference type="GO" id="GO:0016020">
    <property type="term" value="C:membrane"/>
    <property type="evidence" value="ECO:0007669"/>
    <property type="project" value="InterPro"/>
</dbReference>